<dbReference type="Gene3D" id="2.170.150.70">
    <property type="match status" value="1"/>
</dbReference>
<keyword evidence="6" id="KW-1185">Reference proteome</keyword>
<comment type="caution">
    <text evidence="5">The sequence shown here is derived from an EMBL/GenBank/DDBJ whole genome shotgun (WGS) entry which is preliminary data.</text>
</comment>
<dbReference type="InterPro" id="IPR011057">
    <property type="entry name" value="Mss4-like_sf"/>
</dbReference>
<keyword evidence="3" id="KW-0862">Zinc</keyword>
<keyword evidence="2" id="KW-0479">Metal-binding</keyword>
<proteinExistence type="inferred from homology"/>
<dbReference type="Proteomes" id="UP001157961">
    <property type="component" value="Unassembled WGS sequence"/>
</dbReference>
<dbReference type="RefSeq" id="WP_283425299.1">
    <property type="nucleotide sequence ID" value="NZ_FXTY01000002.1"/>
</dbReference>
<evidence type="ECO:0000313" key="5">
    <source>
        <dbReference type="EMBL" id="SMP13760.1"/>
    </source>
</evidence>
<dbReference type="PANTHER" id="PTHR28620:SF1">
    <property type="entry name" value="CENP-V_GFA DOMAIN-CONTAINING PROTEIN"/>
    <property type="match status" value="1"/>
</dbReference>
<dbReference type="PANTHER" id="PTHR28620">
    <property type="entry name" value="CENTROMERE PROTEIN V"/>
    <property type="match status" value="1"/>
</dbReference>
<dbReference type="InterPro" id="IPR052355">
    <property type="entry name" value="CENP-V-like"/>
</dbReference>
<accession>A0ABY1NP28</accession>
<name>A0ABY1NP28_9RHOB</name>
<organism evidence="5 6">
    <name type="scientific">Shimia sagamensis</name>
    <dbReference type="NCBI Taxonomy" id="1566352"/>
    <lineage>
        <taxon>Bacteria</taxon>
        <taxon>Pseudomonadati</taxon>
        <taxon>Pseudomonadota</taxon>
        <taxon>Alphaproteobacteria</taxon>
        <taxon>Rhodobacterales</taxon>
        <taxon>Roseobacteraceae</taxon>
    </lineage>
</organism>
<dbReference type="EMBL" id="FXTY01000002">
    <property type="protein sequence ID" value="SMP13760.1"/>
    <property type="molecule type" value="Genomic_DNA"/>
</dbReference>
<dbReference type="InterPro" id="IPR006913">
    <property type="entry name" value="CENP-V/GFA"/>
</dbReference>
<sequence length="122" mass="13739">MSHKLTCHCGSVELRVTLVQDPSEAMLCDCSFCRRRAVPNVDVKLDDLTIVSGHECLTLYTWGTGTAKHYFCRNCGIYTHHQRRSRPDVYGVNIGALEGVNPRDFAPFDWVDGVNHPSDKKT</sequence>
<gene>
    <name evidence="5" type="ORF">SAMN06265373_102571</name>
</gene>
<evidence type="ECO:0000313" key="6">
    <source>
        <dbReference type="Proteomes" id="UP001157961"/>
    </source>
</evidence>
<dbReference type="PROSITE" id="PS51891">
    <property type="entry name" value="CENP_V_GFA"/>
    <property type="match status" value="1"/>
</dbReference>
<comment type="similarity">
    <text evidence="1">Belongs to the Gfa family.</text>
</comment>
<evidence type="ECO:0000256" key="2">
    <source>
        <dbReference type="ARBA" id="ARBA00022723"/>
    </source>
</evidence>
<feature type="domain" description="CENP-V/GFA" evidence="4">
    <location>
        <begin position="3"/>
        <end position="109"/>
    </location>
</feature>
<evidence type="ECO:0000259" key="4">
    <source>
        <dbReference type="PROSITE" id="PS51891"/>
    </source>
</evidence>
<reference evidence="5 6" key="1">
    <citation type="submission" date="2017-05" db="EMBL/GenBank/DDBJ databases">
        <authorList>
            <person name="Varghese N."/>
            <person name="Submissions S."/>
        </authorList>
    </citation>
    <scope>NUCLEOTIDE SEQUENCE [LARGE SCALE GENOMIC DNA]</scope>
    <source>
        <strain evidence="5 6">DSM 29734</strain>
    </source>
</reference>
<protein>
    <submittedName>
        <fullName evidence="5">Uncharacterized conserved protein</fullName>
    </submittedName>
</protein>
<dbReference type="SUPFAM" id="SSF51316">
    <property type="entry name" value="Mss4-like"/>
    <property type="match status" value="1"/>
</dbReference>
<evidence type="ECO:0000256" key="1">
    <source>
        <dbReference type="ARBA" id="ARBA00005495"/>
    </source>
</evidence>
<evidence type="ECO:0000256" key="3">
    <source>
        <dbReference type="ARBA" id="ARBA00022833"/>
    </source>
</evidence>
<dbReference type="Pfam" id="PF04828">
    <property type="entry name" value="GFA"/>
    <property type="match status" value="1"/>
</dbReference>